<sequence>MWLISFDKDNWDNGFYEFETYEDTLYSIGHIGALRLYNEWLDFIGSEHIEVSEELAMRYCVIGRIFQYENNEEGLTVPVVNNIKYVFHQG</sequence>
<proteinExistence type="predicted"/>
<dbReference type="KEGG" id="liu:OU989_23350"/>
<name>A0AAJ5RMM3_9BACI</name>
<gene>
    <name evidence="1" type="ORF">OU989_23350</name>
</gene>
<evidence type="ECO:0000313" key="2">
    <source>
        <dbReference type="Proteomes" id="UP001219585"/>
    </source>
</evidence>
<keyword evidence="1" id="KW-0614">Plasmid</keyword>
<dbReference type="Proteomes" id="UP001219585">
    <property type="component" value="Plasmid unnamed"/>
</dbReference>
<evidence type="ECO:0000313" key="1">
    <source>
        <dbReference type="EMBL" id="WDV09227.1"/>
    </source>
</evidence>
<dbReference type="AlphaFoldDB" id="A0AAJ5RMM3"/>
<protein>
    <submittedName>
        <fullName evidence="1">Uncharacterized protein</fullName>
    </submittedName>
</protein>
<dbReference type="RefSeq" id="WP_274797448.1">
    <property type="nucleotide sequence ID" value="NZ_CP113528.1"/>
</dbReference>
<organism evidence="1 2">
    <name type="scientific">Lysinibacillus irui</name>
    <dbReference type="NCBI Taxonomy" id="2998077"/>
    <lineage>
        <taxon>Bacteria</taxon>
        <taxon>Bacillati</taxon>
        <taxon>Bacillota</taxon>
        <taxon>Bacilli</taxon>
        <taxon>Bacillales</taxon>
        <taxon>Bacillaceae</taxon>
        <taxon>Lysinibacillus</taxon>
    </lineage>
</organism>
<reference evidence="1" key="1">
    <citation type="submission" date="2022-11" db="EMBL/GenBank/DDBJ databases">
        <title>Lysinibacillus irui.</title>
        <authorList>
            <person name="Akintayo S.O."/>
        </authorList>
    </citation>
    <scope>NUCLEOTIDE SEQUENCE</scope>
    <source>
        <strain evidence="1">IRB4-01</strain>
        <plasmid evidence="1">unnamed</plasmid>
    </source>
</reference>
<dbReference type="EMBL" id="CP113528">
    <property type="protein sequence ID" value="WDV09227.1"/>
    <property type="molecule type" value="Genomic_DNA"/>
</dbReference>
<geneLocation type="plasmid" evidence="1 2">
    <name>unnamed</name>
</geneLocation>
<accession>A0AAJ5RMM3</accession>